<feature type="domain" description="DUF7516" evidence="2">
    <location>
        <begin position="160"/>
        <end position="250"/>
    </location>
</feature>
<keyword evidence="3" id="KW-1185">Reference proteome</keyword>
<reference evidence="4" key="1">
    <citation type="submission" date="2022-11" db="UniProtKB">
        <authorList>
            <consortium name="WormBaseParasite"/>
        </authorList>
    </citation>
    <scope>IDENTIFICATION</scope>
</reference>
<feature type="compositionally biased region" description="Basic and acidic residues" evidence="1">
    <location>
        <begin position="267"/>
        <end position="276"/>
    </location>
</feature>
<evidence type="ECO:0000313" key="3">
    <source>
        <dbReference type="Proteomes" id="UP000887577"/>
    </source>
</evidence>
<dbReference type="WBParaSite" id="PSU_v2.g21501.t1">
    <property type="protein sequence ID" value="PSU_v2.g21501.t1"/>
    <property type="gene ID" value="PSU_v2.g21501"/>
</dbReference>
<sequence length="334" mass="38903">MSLLDFIKETKGSIATISEEKKQEESKIKKPTEQDLLKICRDLWLTVISSCHPQTAEAIENHFKIDNGYKLDQVSASLGFRSTEAFLLSDYVSTMIHPSITKDELDEFGAQRFCAVSYDDINHITDLMSESALTEEEKDARKEYFRVTKYSQLQYQEKAIEMREKLSELVQEIMITNSTDVVAWDQIQAAYMNKFGQQLNKKHLREAFPTGHPCKIIEIYMSDEFVLVPSNSATLTGNLMLKFRRPYSEILKIFEEAKKAVKSPSTPEHEKPRTEARVNFQQKNETDQKKNQSRSDPYQQFDLFVEREEEVSCQYLPNPRLIHPRKIRMNYNQS</sequence>
<dbReference type="Proteomes" id="UP000887577">
    <property type="component" value="Unplaced"/>
</dbReference>
<dbReference type="AlphaFoldDB" id="A0A914YVG1"/>
<evidence type="ECO:0000259" key="2">
    <source>
        <dbReference type="Pfam" id="PF24360"/>
    </source>
</evidence>
<dbReference type="Pfam" id="PF24360">
    <property type="entry name" value="DUF7516"/>
    <property type="match status" value="1"/>
</dbReference>
<protein>
    <recommendedName>
        <fullName evidence="2">DUF7516 domain-containing protein</fullName>
    </recommendedName>
</protein>
<name>A0A914YVG1_9BILA</name>
<proteinExistence type="predicted"/>
<organism evidence="3 4">
    <name type="scientific">Panagrolaimus superbus</name>
    <dbReference type="NCBI Taxonomy" id="310955"/>
    <lineage>
        <taxon>Eukaryota</taxon>
        <taxon>Metazoa</taxon>
        <taxon>Ecdysozoa</taxon>
        <taxon>Nematoda</taxon>
        <taxon>Chromadorea</taxon>
        <taxon>Rhabditida</taxon>
        <taxon>Tylenchina</taxon>
        <taxon>Panagrolaimomorpha</taxon>
        <taxon>Panagrolaimoidea</taxon>
        <taxon>Panagrolaimidae</taxon>
        <taxon>Panagrolaimus</taxon>
    </lineage>
</organism>
<feature type="region of interest" description="Disordered" evidence="1">
    <location>
        <begin position="261"/>
        <end position="301"/>
    </location>
</feature>
<evidence type="ECO:0000313" key="4">
    <source>
        <dbReference type="WBParaSite" id="PSU_v2.g21501.t1"/>
    </source>
</evidence>
<accession>A0A914YVG1</accession>
<evidence type="ECO:0000256" key="1">
    <source>
        <dbReference type="SAM" id="MobiDB-lite"/>
    </source>
</evidence>
<dbReference type="InterPro" id="IPR055938">
    <property type="entry name" value="DUF7516"/>
</dbReference>